<reference evidence="11 12" key="1">
    <citation type="journal article" date="2017" name="ISME J.">
        <title>Potential for microbial H2 and metal transformations associated with novel bacteria and archaea in deep terrestrial subsurface sediments.</title>
        <authorList>
            <person name="Hernsdorf A.W."/>
            <person name="Amano Y."/>
            <person name="Miyakawa K."/>
            <person name="Ise K."/>
            <person name="Suzuki Y."/>
            <person name="Anantharaman K."/>
            <person name="Probst A."/>
            <person name="Burstein D."/>
            <person name="Thomas B.C."/>
            <person name="Banfield J.F."/>
        </authorList>
    </citation>
    <scope>NUCLEOTIDE SEQUENCE [LARGE SCALE GENOMIC DNA]</scope>
    <source>
        <strain evidence="11">HGW-Wallbacteria-1</strain>
    </source>
</reference>
<dbReference type="FunFam" id="2.40.30.110:FF:000003">
    <property type="entry name" value="Aminomethyltransferase"/>
    <property type="match status" value="1"/>
</dbReference>
<dbReference type="AlphaFoldDB" id="A0A2N1PSP1"/>
<feature type="domain" description="GCVT N-terminal" evidence="9">
    <location>
        <begin position="10"/>
        <end position="271"/>
    </location>
</feature>
<proteinExistence type="inferred from homology"/>
<evidence type="ECO:0000259" key="9">
    <source>
        <dbReference type="Pfam" id="PF01571"/>
    </source>
</evidence>
<feature type="binding site" evidence="8">
    <location>
        <position position="201"/>
    </location>
    <ligand>
        <name>substrate</name>
    </ligand>
</feature>
<evidence type="ECO:0000256" key="2">
    <source>
        <dbReference type="ARBA" id="ARBA00012616"/>
    </source>
</evidence>
<evidence type="ECO:0000256" key="3">
    <source>
        <dbReference type="ARBA" id="ARBA00022576"/>
    </source>
</evidence>
<dbReference type="Gene3D" id="3.30.1360.120">
    <property type="entry name" value="Probable tRNA modification gtpase trme, domain 1"/>
    <property type="match status" value="1"/>
</dbReference>
<keyword evidence="3 7" id="KW-0032">Aminotransferase</keyword>
<dbReference type="InterPro" id="IPR022903">
    <property type="entry name" value="GcvT_bac"/>
</dbReference>
<dbReference type="FunFam" id="3.30.70.1400:FF:000001">
    <property type="entry name" value="Aminomethyltransferase"/>
    <property type="match status" value="1"/>
</dbReference>
<dbReference type="EC" id="2.1.2.10" evidence="2 7"/>
<dbReference type="InterPro" id="IPR013977">
    <property type="entry name" value="GcvT_C"/>
</dbReference>
<dbReference type="Proteomes" id="UP000233256">
    <property type="component" value="Unassembled WGS sequence"/>
</dbReference>
<comment type="function">
    <text evidence="7">The glycine cleavage system catalyzes the degradation of glycine.</text>
</comment>
<organism evidence="11 12">
    <name type="scientific">Candidatus Wallbacteria bacterium HGW-Wallbacteria-1</name>
    <dbReference type="NCBI Taxonomy" id="2013854"/>
    <lineage>
        <taxon>Bacteria</taxon>
        <taxon>Candidatus Walliibacteriota</taxon>
    </lineage>
</organism>
<evidence type="ECO:0000256" key="1">
    <source>
        <dbReference type="ARBA" id="ARBA00008609"/>
    </source>
</evidence>
<evidence type="ECO:0000313" key="11">
    <source>
        <dbReference type="EMBL" id="PKK91353.1"/>
    </source>
</evidence>
<comment type="catalytic activity">
    <reaction evidence="6 7">
        <text>N(6)-[(R)-S(8)-aminomethyldihydrolipoyl]-L-lysyl-[protein] + (6S)-5,6,7,8-tetrahydrofolate = N(6)-[(R)-dihydrolipoyl]-L-lysyl-[protein] + (6R)-5,10-methylene-5,6,7,8-tetrahydrofolate + NH4(+)</text>
        <dbReference type="Rhea" id="RHEA:16945"/>
        <dbReference type="Rhea" id="RHEA-COMP:10475"/>
        <dbReference type="Rhea" id="RHEA-COMP:10492"/>
        <dbReference type="ChEBI" id="CHEBI:15636"/>
        <dbReference type="ChEBI" id="CHEBI:28938"/>
        <dbReference type="ChEBI" id="CHEBI:57453"/>
        <dbReference type="ChEBI" id="CHEBI:83100"/>
        <dbReference type="ChEBI" id="CHEBI:83143"/>
        <dbReference type="EC" id="2.1.2.10"/>
    </reaction>
</comment>
<dbReference type="SUPFAM" id="SSF101790">
    <property type="entry name" value="Aminomethyltransferase beta-barrel domain"/>
    <property type="match status" value="1"/>
</dbReference>
<dbReference type="InterPro" id="IPR027266">
    <property type="entry name" value="TrmE/GcvT-like"/>
</dbReference>
<dbReference type="SUPFAM" id="SSF103025">
    <property type="entry name" value="Folate-binding domain"/>
    <property type="match status" value="1"/>
</dbReference>
<dbReference type="PANTHER" id="PTHR43757">
    <property type="entry name" value="AMINOMETHYLTRANSFERASE"/>
    <property type="match status" value="1"/>
</dbReference>
<gene>
    <name evidence="7 11" type="primary">gcvT</name>
    <name evidence="11" type="ORF">CVV64_06180</name>
</gene>
<evidence type="ECO:0000256" key="4">
    <source>
        <dbReference type="ARBA" id="ARBA00022679"/>
    </source>
</evidence>
<dbReference type="Pfam" id="PF08669">
    <property type="entry name" value="GCV_T_C"/>
    <property type="match status" value="1"/>
</dbReference>
<dbReference type="GO" id="GO:0004047">
    <property type="term" value="F:aminomethyltransferase activity"/>
    <property type="evidence" value="ECO:0007669"/>
    <property type="project" value="UniProtKB-UniRule"/>
</dbReference>
<dbReference type="EMBL" id="PGXC01000003">
    <property type="protein sequence ID" value="PKK91353.1"/>
    <property type="molecule type" value="Genomic_DNA"/>
</dbReference>
<evidence type="ECO:0000256" key="5">
    <source>
        <dbReference type="ARBA" id="ARBA00031395"/>
    </source>
</evidence>
<dbReference type="Gene3D" id="2.40.30.110">
    <property type="entry name" value="Aminomethyltransferase beta-barrel domains"/>
    <property type="match status" value="1"/>
</dbReference>
<comment type="caution">
    <text evidence="11">The sequence shown here is derived from an EMBL/GenBank/DDBJ whole genome shotgun (WGS) entry which is preliminary data.</text>
</comment>
<accession>A0A2N1PSP1</accession>
<dbReference type="Pfam" id="PF01571">
    <property type="entry name" value="GCV_T"/>
    <property type="match status" value="1"/>
</dbReference>
<dbReference type="InterPro" id="IPR006223">
    <property type="entry name" value="GcvT"/>
</dbReference>
<dbReference type="NCBIfam" id="NF001567">
    <property type="entry name" value="PRK00389.1"/>
    <property type="match status" value="1"/>
</dbReference>
<protein>
    <recommendedName>
        <fullName evidence="2 7">Aminomethyltransferase</fullName>
        <ecNumber evidence="2 7">2.1.2.10</ecNumber>
    </recommendedName>
    <alternativeName>
        <fullName evidence="5 7">Glycine cleavage system T protein</fullName>
    </alternativeName>
</protein>
<name>A0A2N1PSP1_9BACT</name>
<dbReference type="Gene3D" id="4.10.1250.10">
    <property type="entry name" value="Aminomethyltransferase fragment"/>
    <property type="match status" value="1"/>
</dbReference>
<dbReference type="GO" id="GO:0005829">
    <property type="term" value="C:cytosol"/>
    <property type="evidence" value="ECO:0007669"/>
    <property type="project" value="TreeGrafter"/>
</dbReference>
<dbReference type="NCBIfam" id="TIGR00528">
    <property type="entry name" value="gcvT"/>
    <property type="match status" value="1"/>
</dbReference>
<dbReference type="GO" id="GO:0019464">
    <property type="term" value="P:glycine decarboxylation via glycine cleavage system"/>
    <property type="evidence" value="ECO:0007669"/>
    <property type="project" value="UniProtKB-UniRule"/>
</dbReference>
<dbReference type="GO" id="GO:0005960">
    <property type="term" value="C:glycine cleavage complex"/>
    <property type="evidence" value="ECO:0007669"/>
    <property type="project" value="InterPro"/>
</dbReference>
<dbReference type="InterPro" id="IPR006222">
    <property type="entry name" value="GCVT_N"/>
</dbReference>
<evidence type="ECO:0000256" key="7">
    <source>
        <dbReference type="HAMAP-Rule" id="MF_00259"/>
    </source>
</evidence>
<dbReference type="PANTHER" id="PTHR43757:SF2">
    <property type="entry name" value="AMINOMETHYLTRANSFERASE, MITOCHONDRIAL"/>
    <property type="match status" value="1"/>
</dbReference>
<dbReference type="GO" id="GO:0008483">
    <property type="term" value="F:transaminase activity"/>
    <property type="evidence" value="ECO:0007669"/>
    <property type="project" value="UniProtKB-KW"/>
</dbReference>
<comment type="similarity">
    <text evidence="1 7">Belongs to the GcvT family.</text>
</comment>
<dbReference type="InterPro" id="IPR029043">
    <property type="entry name" value="GcvT/YgfZ_C"/>
</dbReference>
<evidence type="ECO:0000259" key="10">
    <source>
        <dbReference type="Pfam" id="PF08669"/>
    </source>
</evidence>
<sequence>MHSEIRRTPFYNMHVKYGGKIVDFHGWELPVEFSTIIEEHNCVRERVGLFDVSHMGEVMVEGDSAMDFVQSLITNNAQRLVDGQICYTPMCYANGTIVDDCLVYRYNPKKFFIVINASNVDKDFQWMKEHGASFENLSLVNLSDTFGQLALQGPFAEKLLQPLTDCDLSEITYYHFRAEVMVAGIKTLVSRTGYTGEDGFEIYIPEITQEKAEILWDAIMNAGADSGIQPIGLGARDTLRLESRLMLYGNDIDDTTTPIEAGLSWTVKFKKPEFNGMAVLREQKSAGTPRRLVGFEMVKKSVPRQGYDVVNSEGTVIGRVTSGSFAPYLKKYIGLAYVDSQYVEIGTSIGISIRGRNYEAVVVETPFYKRQA</sequence>
<evidence type="ECO:0000313" key="12">
    <source>
        <dbReference type="Proteomes" id="UP000233256"/>
    </source>
</evidence>
<dbReference type="Gene3D" id="3.30.70.1400">
    <property type="entry name" value="Aminomethyltransferase beta-barrel domains"/>
    <property type="match status" value="1"/>
</dbReference>
<feature type="domain" description="Aminomethyltransferase C-terminal" evidence="10">
    <location>
        <begin position="290"/>
        <end position="369"/>
    </location>
</feature>
<comment type="subunit">
    <text evidence="7">The glycine cleavage system is composed of four proteins: P, T, L and H.</text>
</comment>
<dbReference type="HAMAP" id="MF_00259">
    <property type="entry name" value="GcvT"/>
    <property type="match status" value="1"/>
</dbReference>
<evidence type="ECO:0000256" key="8">
    <source>
        <dbReference type="PIRSR" id="PIRSR006487-1"/>
    </source>
</evidence>
<dbReference type="PIRSF" id="PIRSF006487">
    <property type="entry name" value="GcvT"/>
    <property type="match status" value="1"/>
</dbReference>
<evidence type="ECO:0000256" key="6">
    <source>
        <dbReference type="ARBA" id="ARBA00047665"/>
    </source>
</evidence>
<dbReference type="InterPro" id="IPR028896">
    <property type="entry name" value="GcvT/YgfZ/DmdA"/>
</dbReference>
<keyword evidence="4 7" id="KW-0808">Transferase</keyword>